<dbReference type="SMART" id="SM00342">
    <property type="entry name" value="HTH_ARAC"/>
    <property type="match status" value="1"/>
</dbReference>
<evidence type="ECO:0000259" key="4">
    <source>
        <dbReference type="PROSITE" id="PS01124"/>
    </source>
</evidence>
<dbReference type="PROSITE" id="PS01124">
    <property type="entry name" value="HTH_ARAC_FAMILY_2"/>
    <property type="match status" value="1"/>
</dbReference>
<keyword evidence="1" id="KW-0805">Transcription regulation</keyword>
<name>A0A841STM6_9BACL</name>
<reference evidence="5 6" key="1">
    <citation type="submission" date="2020-08" db="EMBL/GenBank/DDBJ databases">
        <title>Cohnella phylogeny.</title>
        <authorList>
            <person name="Dunlap C."/>
        </authorList>
    </citation>
    <scope>NUCLEOTIDE SEQUENCE [LARGE SCALE GENOMIC DNA]</scope>
    <source>
        <strain evidence="5 6">DSM 25241</strain>
    </source>
</reference>
<dbReference type="SUPFAM" id="SSF46689">
    <property type="entry name" value="Homeodomain-like"/>
    <property type="match status" value="2"/>
</dbReference>
<dbReference type="PANTHER" id="PTHR43280:SF30">
    <property type="entry name" value="MMSAB OPERON REGULATORY PROTEIN"/>
    <property type="match status" value="1"/>
</dbReference>
<comment type="caution">
    <text evidence="5">The sequence shown here is derived from an EMBL/GenBank/DDBJ whole genome shotgun (WGS) entry which is preliminary data.</text>
</comment>
<gene>
    <name evidence="5" type="ORF">H7B67_10720</name>
</gene>
<protein>
    <submittedName>
        <fullName evidence="5">Helix-turn-helix domain-containing protein</fullName>
    </submittedName>
</protein>
<dbReference type="GO" id="GO:0003700">
    <property type="term" value="F:DNA-binding transcription factor activity"/>
    <property type="evidence" value="ECO:0007669"/>
    <property type="project" value="InterPro"/>
</dbReference>
<dbReference type="EMBL" id="JACJVQ010000007">
    <property type="protein sequence ID" value="MBB6634582.1"/>
    <property type="molecule type" value="Genomic_DNA"/>
</dbReference>
<evidence type="ECO:0000313" key="5">
    <source>
        <dbReference type="EMBL" id="MBB6634582.1"/>
    </source>
</evidence>
<evidence type="ECO:0000256" key="1">
    <source>
        <dbReference type="ARBA" id="ARBA00023015"/>
    </source>
</evidence>
<keyword evidence="2" id="KW-0238">DNA-binding</keyword>
<dbReference type="InterPro" id="IPR003313">
    <property type="entry name" value="AraC-bd"/>
</dbReference>
<dbReference type="InterPro" id="IPR037923">
    <property type="entry name" value="HTH-like"/>
</dbReference>
<dbReference type="RefSeq" id="WP_185119818.1">
    <property type="nucleotide sequence ID" value="NZ_JAGGKW010000002.1"/>
</dbReference>
<dbReference type="PANTHER" id="PTHR43280">
    <property type="entry name" value="ARAC-FAMILY TRANSCRIPTIONAL REGULATOR"/>
    <property type="match status" value="1"/>
</dbReference>
<dbReference type="InterPro" id="IPR018060">
    <property type="entry name" value="HTH_AraC"/>
</dbReference>
<evidence type="ECO:0000256" key="2">
    <source>
        <dbReference type="ARBA" id="ARBA00023125"/>
    </source>
</evidence>
<evidence type="ECO:0000313" key="6">
    <source>
        <dbReference type="Proteomes" id="UP000535838"/>
    </source>
</evidence>
<sequence length="278" mass="31713">MAKKPTNYAINEERPYGILISGHYREELGYSVHRPSGSVDWLLMYTLSGEGVVRTAEEDVLCREGDAAILLPGIPHQYGTHGEAWEFLWVHFIPDPDWSPWLRLPVRSERFFHLSLPAEVRHAVVDPLNRMHRHSLRDGRTALHGRLSELALEEALIQVRLAASDVGEIAMDSRIAEVLRYLQFSFKEKIGLPELAQLACLSPSRLSHLFKEEVGDTILNTVNKFRLEKAAQLLSCTSRRISEISSDVGFESTDHFTRMFQQSFGETPSKYRKRKTSL</sequence>
<evidence type="ECO:0000256" key="3">
    <source>
        <dbReference type="ARBA" id="ARBA00023163"/>
    </source>
</evidence>
<dbReference type="Pfam" id="PF02311">
    <property type="entry name" value="AraC_binding"/>
    <property type="match status" value="1"/>
</dbReference>
<dbReference type="PRINTS" id="PR00032">
    <property type="entry name" value="HTHARAC"/>
</dbReference>
<dbReference type="AlphaFoldDB" id="A0A841STM6"/>
<dbReference type="InterPro" id="IPR020449">
    <property type="entry name" value="Tscrpt_reg_AraC-type_HTH"/>
</dbReference>
<dbReference type="InterPro" id="IPR009057">
    <property type="entry name" value="Homeodomain-like_sf"/>
</dbReference>
<dbReference type="PROSITE" id="PS00041">
    <property type="entry name" value="HTH_ARAC_FAMILY_1"/>
    <property type="match status" value="1"/>
</dbReference>
<dbReference type="SUPFAM" id="SSF51215">
    <property type="entry name" value="Regulatory protein AraC"/>
    <property type="match status" value="1"/>
</dbReference>
<dbReference type="Proteomes" id="UP000535838">
    <property type="component" value="Unassembled WGS sequence"/>
</dbReference>
<dbReference type="GO" id="GO:0043565">
    <property type="term" value="F:sequence-specific DNA binding"/>
    <property type="evidence" value="ECO:0007669"/>
    <property type="project" value="InterPro"/>
</dbReference>
<dbReference type="Gene3D" id="1.10.10.60">
    <property type="entry name" value="Homeodomain-like"/>
    <property type="match status" value="2"/>
</dbReference>
<organism evidence="5 6">
    <name type="scientific">Cohnella thailandensis</name>
    <dbReference type="NCBI Taxonomy" id="557557"/>
    <lineage>
        <taxon>Bacteria</taxon>
        <taxon>Bacillati</taxon>
        <taxon>Bacillota</taxon>
        <taxon>Bacilli</taxon>
        <taxon>Bacillales</taxon>
        <taxon>Paenibacillaceae</taxon>
        <taxon>Cohnella</taxon>
    </lineage>
</organism>
<accession>A0A841STM6</accession>
<feature type="domain" description="HTH araC/xylS-type" evidence="4">
    <location>
        <begin position="176"/>
        <end position="274"/>
    </location>
</feature>
<dbReference type="Pfam" id="PF12833">
    <property type="entry name" value="HTH_18"/>
    <property type="match status" value="1"/>
</dbReference>
<proteinExistence type="predicted"/>
<dbReference type="Gene3D" id="2.60.120.280">
    <property type="entry name" value="Regulatory protein AraC"/>
    <property type="match status" value="1"/>
</dbReference>
<keyword evidence="6" id="KW-1185">Reference proteome</keyword>
<dbReference type="InterPro" id="IPR018062">
    <property type="entry name" value="HTH_AraC-typ_CS"/>
</dbReference>
<keyword evidence="3" id="KW-0804">Transcription</keyword>